<evidence type="ECO:0000313" key="4">
    <source>
        <dbReference type="Proteomes" id="UP001302126"/>
    </source>
</evidence>
<dbReference type="InterPro" id="IPR031348">
    <property type="entry name" value="PigL_N"/>
</dbReference>
<name>A0AAN7AFA4_9PEZI</name>
<keyword evidence="4" id="KW-1185">Reference proteome</keyword>
<gene>
    <name evidence="3" type="ORF">QBC35DRAFT_538475</name>
</gene>
<evidence type="ECO:0000313" key="3">
    <source>
        <dbReference type="EMBL" id="KAK4185123.1"/>
    </source>
</evidence>
<proteinExistence type="predicted"/>
<keyword evidence="1" id="KW-0175">Coiled coil</keyword>
<comment type="caution">
    <text evidence="3">The sequence shown here is derived from an EMBL/GenBank/DDBJ whole genome shotgun (WGS) entry which is preliminary data.</text>
</comment>
<dbReference type="EMBL" id="MU864461">
    <property type="protein sequence ID" value="KAK4185123.1"/>
    <property type="molecule type" value="Genomic_DNA"/>
</dbReference>
<sequence>MADPLSITGSSIAVVQIAAKAIALGWKIGNDYREVQSDVGLLTDELYQLQSALEPLQYGVMSHIPQTRRSSIRSMIFSCEHVIGMRYETLENCTGIVGRVKWASFGKAKVNELRLSLQLRRATLSLELNILTTVSSKSTEKKTRVIEKKIAATRKEMADLKQRFDDFLKRLPRENPAEKETRFLRENINSLTTYAETSPRRFWDTSTPMHCHVGQSYFELDVQLEFLTPLTPRPGIESDYFTGQFPLTIVLACFLLGSPESLATVKRLYESHIRRRRQGRLLLVGLSSSLKRSGDAVKVASNEALEVASDMKGVAYLEYAPTSGAGEIIQVLARAIRAFVMAPPDPL</sequence>
<reference evidence="3" key="2">
    <citation type="submission" date="2023-05" db="EMBL/GenBank/DDBJ databases">
        <authorList>
            <consortium name="Lawrence Berkeley National Laboratory"/>
            <person name="Steindorff A."/>
            <person name="Hensen N."/>
            <person name="Bonometti L."/>
            <person name="Westerberg I."/>
            <person name="Brannstrom I.O."/>
            <person name="Guillou S."/>
            <person name="Cros-Aarteil S."/>
            <person name="Calhoun S."/>
            <person name="Haridas S."/>
            <person name="Kuo A."/>
            <person name="Mondo S."/>
            <person name="Pangilinan J."/>
            <person name="Riley R."/>
            <person name="Labutti K."/>
            <person name="Andreopoulos B."/>
            <person name="Lipzen A."/>
            <person name="Chen C."/>
            <person name="Yanf M."/>
            <person name="Daum C."/>
            <person name="Ng V."/>
            <person name="Clum A."/>
            <person name="Ohm R."/>
            <person name="Martin F."/>
            <person name="Silar P."/>
            <person name="Natvig D."/>
            <person name="Lalanne C."/>
            <person name="Gautier V."/>
            <person name="Ament-Velasquez S.L."/>
            <person name="Kruys A."/>
            <person name="Hutchinson M.I."/>
            <person name="Powell A.J."/>
            <person name="Barry K."/>
            <person name="Miller A.N."/>
            <person name="Grigoriev I.V."/>
            <person name="Debuchy R."/>
            <person name="Gladieux P."/>
            <person name="Thoren M.H."/>
            <person name="Johannesson H."/>
        </authorList>
    </citation>
    <scope>NUCLEOTIDE SEQUENCE</scope>
    <source>
        <strain evidence="3">PSN309</strain>
    </source>
</reference>
<feature type="domain" description="Azaphilone pigments biosynthesis cluster protein L N-terminal" evidence="2">
    <location>
        <begin position="2"/>
        <end position="179"/>
    </location>
</feature>
<organism evidence="3 4">
    <name type="scientific">Podospora australis</name>
    <dbReference type="NCBI Taxonomy" id="1536484"/>
    <lineage>
        <taxon>Eukaryota</taxon>
        <taxon>Fungi</taxon>
        <taxon>Dikarya</taxon>
        <taxon>Ascomycota</taxon>
        <taxon>Pezizomycotina</taxon>
        <taxon>Sordariomycetes</taxon>
        <taxon>Sordariomycetidae</taxon>
        <taxon>Sordariales</taxon>
        <taxon>Podosporaceae</taxon>
        <taxon>Podospora</taxon>
    </lineage>
</organism>
<evidence type="ECO:0000256" key="1">
    <source>
        <dbReference type="SAM" id="Coils"/>
    </source>
</evidence>
<dbReference type="Proteomes" id="UP001302126">
    <property type="component" value="Unassembled WGS sequence"/>
</dbReference>
<reference evidence="3" key="1">
    <citation type="journal article" date="2023" name="Mol. Phylogenet. Evol.">
        <title>Genome-scale phylogeny and comparative genomics of the fungal order Sordariales.</title>
        <authorList>
            <person name="Hensen N."/>
            <person name="Bonometti L."/>
            <person name="Westerberg I."/>
            <person name="Brannstrom I.O."/>
            <person name="Guillou S."/>
            <person name="Cros-Aarteil S."/>
            <person name="Calhoun S."/>
            <person name="Haridas S."/>
            <person name="Kuo A."/>
            <person name="Mondo S."/>
            <person name="Pangilinan J."/>
            <person name="Riley R."/>
            <person name="LaButti K."/>
            <person name="Andreopoulos B."/>
            <person name="Lipzen A."/>
            <person name="Chen C."/>
            <person name="Yan M."/>
            <person name="Daum C."/>
            <person name="Ng V."/>
            <person name="Clum A."/>
            <person name="Steindorff A."/>
            <person name="Ohm R.A."/>
            <person name="Martin F."/>
            <person name="Silar P."/>
            <person name="Natvig D.O."/>
            <person name="Lalanne C."/>
            <person name="Gautier V."/>
            <person name="Ament-Velasquez S.L."/>
            <person name="Kruys A."/>
            <person name="Hutchinson M.I."/>
            <person name="Powell A.J."/>
            <person name="Barry K."/>
            <person name="Miller A.N."/>
            <person name="Grigoriev I.V."/>
            <person name="Debuchy R."/>
            <person name="Gladieux P."/>
            <person name="Hiltunen Thoren M."/>
            <person name="Johannesson H."/>
        </authorList>
    </citation>
    <scope>NUCLEOTIDE SEQUENCE</scope>
    <source>
        <strain evidence="3">PSN309</strain>
    </source>
</reference>
<feature type="coiled-coil region" evidence="1">
    <location>
        <begin position="143"/>
        <end position="170"/>
    </location>
</feature>
<dbReference type="AlphaFoldDB" id="A0AAN7AFA4"/>
<dbReference type="Pfam" id="PF17111">
    <property type="entry name" value="PigL_N"/>
    <property type="match status" value="1"/>
</dbReference>
<evidence type="ECO:0000259" key="2">
    <source>
        <dbReference type="Pfam" id="PF17111"/>
    </source>
</evidence>
<protein>
    <recommendedName>
        <fullName evidence="2">Azaphilone pigments biosynthesis cluster protein L N-terminal domain-containing protein</fullName>
    </recommendedName>
</protein>
<accession>A0AAN7AFA4</accession>